<gene>
    <name evidence="1" type="ORF">Tco_0858375</name>
</gene>
<name>A0ABQ5B9Y5_9ASTR</name>
<dbReference type="EMBL" id="BQNB010013060">
    <property type="protein sequence ID" value="GJT11333.1"/>
    <property type="molecule type" value="Genomic_DNA"/>
</dbReference>
<proteinExistence type="predicted"/>
<protein>
    <recommendedName>
        <fullName evidence="3">Nucleotide-binding alpha-beta plait domain-containing protein</fullName>
    </recommendedName>
</protein>
<evidence type="ECO:0000313" key="1">
    <source>
        <dbReference type="EMBL" id="GJT11333.1"/>
    </source>
</evidence>
<accession>A0ABQ5B9Y5</accession>
<reference evidence="1" key="1">
    <citation type="journal article" date="2022" name="Int. J. Mol. Sci.">
        <title>Draft Genome of Tanacetum Coccineum: Genomic Comparison of Closely Related Tanacetum-Family Plants.</title>
        <authorList>
            <person name="Yamashiro T."/>
            <person name="Shiraishi A."/>
            <person name="Nakayama K."/>
            <person name="Satake H."/>
        </authorList>
    </citation>
    <scope>NUCLEOTIDE SEQUENCE</scope>
</reference>
<reference evidence="1" key="2">
    <citation type="submission" date="2022-01" db="EMBL/GenBank/DDBJ databases">
        <authorList>
            <person name="Yamashiro T."/>
            <person name="Shiraishi A."/>
            <person name="Satake H."/>
            <person name="Nakayama K."/>
        </authorList>
    </citation>
    <scope>NUCLEOTIDE SEQUENCE</scope>
</reference>
<organism evidence="1 2">
    <name type="scientific">Tanacetum coccineum</name>
    <dbReference type="NCBI Taxonomy" id="301880"/>
    <lineage>
        <taxon>Eukaryota</taxon>
        <taxon>Viridiplantae</taxon>
        <taxon>Streptophyta</taxon>
        <taxon>Embryophyta</taxon>
        <taxon>Tracheophyta</taxon>
        <taxon>Spermatophyta</taxon>
        <taxon>Magnoliopsida</taxon>
        <taxon>eudicotyledons</taxon>
        <taxon>Gunneridae</taxon>
        <taxon>Pentapetalae</taxon>
        <taxon>asterids</taxon>
        <taxon>campanulids</taxon>
        <taxon>Asterales</taxon>
        <taxon>Asteraceae</taxon>
        <taxon>Asteroideae</taxon>
        <taxon>Anthemideae</taxon>
        <taxon>Anthemidinae</taxon>
        <taxon>Tanacetum</taxon>
    </lineage>
</organism>
<keyword evidence="2" id="KW-1185">Reference proteome</keyword>
<sequence length="219" mass="25115">MKRLKDGKRFGFVRFINVFNVERLVNNLCTIWLNRCKLHANIARFNRDQKNGNKYKTANQKKHEGLLYGTNMVKETDSSPVIVLEEDCLNSKDLSNSLIGRVKDVGSLSNLKKVLCNEGFDNIFVRYMGELWVLLEFNNTKAKELFRDNVGVGSWFSVLRQASHDFTPEGRIAWVDVEGIPFKFWSGKTFKKNYICNKSGQNSKYGSELGHVCEGETLT</sequence>
<dbReference type="Proteomes" id="UP001151760">
    <property type="component" value="Unassembled WGS sequence"/>
</dbReference>
<comment type="caution">
    <text evidence="1">The sequence shown here is derived from an EMBL/GenBank/DDBJ whole genome shotgun (WGS) entry which is preliminary data.</text>
</comment>
<evidence type="ECO:0008006" key="3">
    <source>
        <dbReference type="Google" id="ProtNLM"/>
    </source>
</evidence>
<evidence type="ECO:0000313" key="2">
    <source>
        <dbReference type="Proteomes" id="UP001151760"/>
    </source>
</evidence>